<sequence>MIATIFNKIKKIRNRENKKTHLPFGIFLTRIFRRFNVPFYGEHIDKGFYGHKMGVSYFKKLAVKTENQGWVWKKFKPVDVVIGETRAQNKKIEAVNELDEMGKCAAAEKLPVRGDKEELDDVVILSQQTRVGGSVKNKVKEIFKKVGALELKGTRFETLSFLKDWHPQGSGVAEEDVKEAVAFHLREFMPNMNGFCWNFLRTNPGHFSL</sequence>
<reference evidence="2" key="1">
    <citation type="submission" date="2025-08" db="UniProtKB">
        <authorList>
            <consortium name="RefSeq"/>
        </authorList>
    </citation>
    <scope>IDENTIFICATION</scope>
    <source>
        <tissue evidence="2">Leaves</tissue>
    </source>
</reference>
<organism evidence="1 2">
    <name type="scientific">Coffea arabica</name>
    <name type="common">Arabian coffee</name>
    <dbReference type="NCBI Taxonomy" id="13443"/>
    <lineage>
        <taxon>Eukaryota</taxon>
        <taxon>Viridiplantae</taxon>
        <taxon>Streptophyta</taxon>
        <taxon>Embryophyta</taxon>
        <taxon>Tracheophyta</taxon>
        <taxon>Spermatophyta</taxon>
        <taxon>Magnoliopsida</taxon>
        <taxon>eudicotyledons</taxon>
        <taxon>Gunneridae</taxon>
        <taxon>Pentapetalae</taxon>
        <taxon>asterids</taxon>
        <taxon>lamiids</taxon>
        <taxon>Gentianales</taxon>
        <taxon>Rubiaceae</taxon>
        <taxon>Ixoroideae</taxon>
        <taxon>Gardenieae complex</taxon>
        <taxon>Bertiereae - Coffeeae clade</taxon>
        <taxon>Coffeeae</taxon>
        <taxon>Coffea</taxon>
    </lineage>
</organism>
<dbReference type="RefSeq" id="XP_071939591.1">
    <property type="nucleotide sequence ID" value="XM_072083490.1"/>
</dbReference>
<dbReference type="GeneID" id="140038284"/>
<name>A0ABM4X6D1_COFAR</name>
<dbReference type="Proteomes" id="UP001652660">
    <property type="component" value="Chromosome 3e"/>
</dbReference>
<gene>
    <name evidence="2" type="primary">LOC140038284</name>
</gene>
<keyword evidence="1" id="KW-1185">Reference proteome</keyword>
<proteinExistence type="predicted"/>
<evidence type="ECO:0000313" key="2">
    <source>
        <dbReference type="RefSeq" id="XP_071939591.1"/>
    </source>
</evidence>
<protein>
    <submittedName>
        <fullName evidence="2">Uncharacterized protein isoform X4</fullName>
    </submittedName>
</protein>
<accession>A0ABM4X6D1</accession>
<evidence type="ECO:0000313" key="1">
    <source>
        <dbReference type="Proteomes" id="UP001652660"/>
    </source>
</evidence>